<accession>A0A9K3E7Q8</accession>
<name>A0A9K3E7Q8_HELAN</name>
<dbReference type="Proteomes" id="UP000215914">
    <property type="component" value="Unassembled WGS sequence"/>
</dbReference>
<evidence type="ECO:0000313" key="2">
    <source>
        <dbReference type="Proteomes" id="UP000215914"/>
    </source>
</evidence>
<organism evidence="1 2">
    <name type="scientific">Helianthus annuus</name>
    <name type="common">Common sunflower</name>
    <dbReference type="NCBI Taxonomy" id="4232"/>
    <lineage>
        <taxon>Eukaryota</taxon>
        <taxon>Viridiplantae</taxon>
        <taxon>Streptophyta</taxon>
        <taxon>Embryophyta</taxon>
        <taxon>Tracheophyta</taxon>
        <taxon>Spermatophyta</taxon>
        <taxon>Magnoliopsida</taxon>
        <taxon>eudicotyledons</taxon>
        <taxon>Gunneridae</taxon>
        <taxon>Pentapetalae</taxon>
        <taxon>asterids</taxon>
        <taxon>campanulids</taxon>
        <taxon>Asterales</taxon>
        <taxon>Asteraceae</taxon>
        <taxon>Asteroideae</taxon>
        <taxon>Heliantheae alliance</taxon>
        <taxon>Heliantheae</taxon>
        <taxon>Helianthus</taxon>
    </lineage>
</organism>
<protein>
    <submittedName>
        <fullName evidence="1">Uncharacterized protein</fullName>
    </submittedName>
</protein>
<keyword evidence="2" id="KW-1185">Reference proteome</keyword>
<dbReference type="EMBL" id="MNCJ02000329">
    <property type="protein sequence ID" value="KAF5767584.1"/>
    <property type="molecule type" value="Genomic_DNA"/>
</dbReference>
<dbReference type="AlphaFoldDB" id="A0A9K3E7Q8"/>
<proteinExistence type="predicted"/>
<sequence length="56" mass="6240">MFASTYSTPQTIRVPKVIRITITHVCQLNLGHGGVLSRHGPVFSLLSDLKQDCQFQ</sequence>
<evidence type="ECO:0000313" key="1">
    <source>
        <dbReference type="EMBL" id="KAF5767584.1"/>
    </source>
</evidence>
<dbReference type="Gramene" id="mRNA:HanXRQr2_Chr14g0626021">
    <property type="protein sequence ID" value="mRNA:HanXRQr2_Chr14g0626021"/>
    <property type="gene ID" value="HanXRQr2_Chr14g0626021"/>
</dbReference>
<gene>
    <name evidence="1" type="ORF">HanXRQr2_Chr14g0626021</name>
</gene>
<comment type="caution">
    <text evidence="1">The sequence shown here is derived from an EMBL/GenBank/DDBJ whole genome shotgun (WGS) entry which is preliminary data.</text>
</comment>
<reference evidence="1" key="1">
    <citation type="journal article" date="2017" name="Nature">
        <title>The sunflower genome provides insights into oil metabolism, flowering and Asterid evolution.</title>
        <authorList>
            <person name="Badouin H."/>
            <person name="Gouzy J."/>
            <person name="Grassa C.J."/>
            <person name="Murat F."/>
            <person name="Staton S.E."/>
            <person name="Cottret L."/>
            <person name="Lelandais-Briere C."/>
            <person name="Owens G.L."/>
            <person name="Carrere S."/>
            <person name="Mayjonade B."/>
            <person name="Legrand L."/>
            <person name="Gill N."/>
            <person name="Kane N.C."/>
            <person name="Bowers J.E."/>
            <person name="Hubner S."/>
            <person name="Bellec A."/>
            <person name="Berard A."/>
            <person name="Berges H."/>
            <person name="Blanchet N."/>
            <person name="Boniface M.C."/>
            <person name="Brunel D."/>
            <person name="Catrice O."/>
            <person name="Chaidir N."/>
            <person name="Claudel C."/>
            <person name="Donnadieu C."/>
            <person name="Faraut T."/>
            <person name="Fievet G."/>
            <person name="Helmstetter N."/>
            <person name="King M."/>
            <person name="Knapp S.J."/>
            <person name="Lai Z."/>
            <person name="Le Paslier M.C."/>
            <person name="Lippi Y."/>
            <person name="Lorenzon L."/>
            <person name="Mandel J.R."/>
            <person name="Marage G."/>
            <person name="Marchand G."/>
            <person name="Marquand E."/>
            <person name="Bret-Mestries E."/>
            <person name="Morien E."/>
            <person name="Nambeesan S."/>
            <person name="Nguyen T."/>
            <person name="Pegot-Espagnet P."/>
            <person name="Pouilly N."/>
            <person name="Raftis F."/>
            <person name="Sallet E."/>
            <person name="Schiex T."/>
            <person name="Thomas J."/>
            <person name="Vandecasteele C."/>
            <person name="Vares D."/>
            <person name="Vear F."/>
            <person name="Vautrin S."/>
            <person name="Crespi M."/>
            <person name="Mangin B."/>
            <person name="Burke J.M."/>
            <person name="Salse J."/>
            <person name="Munos S."/>
            <person name="Vincourt P."/>
            <person name="Rieseberg L.H."/>
            <person name="Langlade N.B."/>
        </authorList>
    </citation>
    <scope>NUCLEOTIDE SEQUENCE</scope>
    <source>
        <tissue evidence="1">Leaves</tissue>
    </source>
</reference>
<reference evidence="1" key="2">
    <citation type="submission" date="2020-06" db="EMBL/GenBank/DDBJ databases">
        <title>Helianthus annuus Genome sequencing and assembly Release 2.</title>
        <authorList>
            <person name="Gouzy J."/>
            <person name="Langlade N."/>
            <person name="Munos S."/>
        </authorList>
    </citation>
    <scope>NUCLEOTIDE SEQUENCE</scope>
    <source>
        <tissue evidence="1">Leaves</tissue>
    </source>
</reference>